<dbReference type="InterPro" id="IPR050838">
    <property type="entry name" value="Ketopantoate_reductase"/>
</dbReference>
<keyword evidence="7" id="KW-1185">Reference proteome</keyword>
<proteinExistence type="inferred from homology"/>
<name>A0A423VUJ2_CYTCH</name>
<evidence type="ECO:0000259" key="5">
    <source>
        <dbReference type="Pfam" id="PF08546"/>
    </source>
</evidence>
<dbReference type="Gene3D" id="1.10.1040.10">
    <property type="entry name" value="N-(1-d-carboxylethyl)-l-norvaline Dehydrogenase, domain 2"/>
    <property type="match status" value="1"/>
</dbReference>
<dbReference type="InterPro" id="IPR013752">
    <property type="entry name" value="KPA_reductase"/>
</dbReference>
<dbReference type="PANTHER" id="PTHR43765:SF2">
    <property type="entry name" value="2-DEHYDROPANTOATE 2-REDUCTASE"/>
    <property type="match status" value="1"/>
</dbReference>
<dbReference type="InterPro" id="IPR013332">
    <property type="entry name" value="KPR_N"/>
</dbReference>
<gene>
    <name evidence="6" type="ORF">VSDG_06165</name>
</gene>
<evidence type="ECO:0000313" key="7">
    <source>
        <dbReference type="Proteomes" id="UP000284375"/>
    </source>
</evidence>
<evidence type="ECO:0000256" key="1">
    <source>
        <dbReference type="ARBA" id="ARBA00007870"/>
    </source>
</evidence>
<reference evidence="6 7" key="1">
    <citation type="submission" date="2015-09" db="EMBL/GenBank/DDBJ databases">
        <title>Host preference determinants of Valsa canker pathogens revealed by comparative genomics.</title>
        <authorList>
            <person name="Yin Z."/>
            <person name="Huang L."/>
        </authorList>
    </citation>
    <scope>NUCLEOTIDE SEQUENCE [LARGE SCALE GENOMIC DNA]</scope>
    <source>
        <strain evidence="6 7">YSFL</strain>
    </source>
</reference>
<evidence type="ECO:0000313" key="6">
    <source>
        <dbReference type="EMBL" id="ROV94714.1"/>
    </source>
</evidence>
<dbReference type="Proteomes" id="UP000284375">
    <property type="component" value="Unassembled WGS sequence"/>
</dbReference>
<organism evidence="6 7">
    <name type="scientific">Cytospora chrysosperma</name>
    <name type="common">Cytospora canker fungus</name>
    <name type="synonym">Sphaeria chrysosperma</name>
    <dbReference type="NCBI Taxonomy" id="252740"/>
    <lineage>
        <taxon>Eukaryota</taxon>
        <taxon>Fungi</taxon>
        <taxon>Dikarya</taxon>
        <taxon>Ascomycota</taxon>
        <taxon>Pezizomycotina</taxon>
        <taxon>Sordariomycetes</taxon>
        <taxon>Sordariomycetidae</taxon>
        <taxon>Diaporthales</taxon>
        <taxon>Cytosporaceae</taxon>
        <taxon>Cytospora</taxon>
    </lineage>
</organism>
<dbReference type="InterPro" id="IPR013328">
    <property type="entry name" value="6PGD_dom2"/>
</dbReference>
<dbReference type="OrthoDB" id="73846at2759"/>
<evidence type="ECO:0008006" key="8">
    <source>
        <dbReference type="Google" id="ProtNLM"/>
    </source>
</evidence>
<dbReference type="GO" id="GO:0008677">
    <property type="term" value="F:2-dehydropantoate 2-reductase activity"/>
    <property type="evidence" value="ECO:0007669"/>
    <property type="project" value="TreeGrafter"/>
</dbReference>
<feature type="domain" description="Ketopantoate reductase N-terminal" evidence="4">
    <location>
        <begin position="81"/>
        <end position="252"/>
    </location>
</feature>
<dbReference type="GO" id="GO:0005739">
    <property type="term" value="C:mitochondrion"/>
    <property type="evidence" value="ECO:0007669"/>
    <property type="project" value="TreeGrafter"/>
</dbReference>
<evidence type="ECO:0000256" key="2">
    <source>
        <dbReference type="ARBA" id="ARBA00022857"/>
    </source>
</evidence>
<dbReference type="Gene3D" id="3.40.50.720">
    <property type="entry name" value="NAD(P)-binding Rossmann-like Domain"/>
    <property type="match status" value="1"/>
</dbReference>
<dbReference type="Pfam" id="PF08546">
    <property type="entry name" value="ApbA_C"/>
    <property type="match status" value="1"/>
</dbReference>
<keyword evidence="2" id="KW-0521">NADP</keyword>
<dbReference type="AlphaFoldDB" id="A0A423VUJ2"/>
<accession>A0A423VUJ2</accession>
<evidence type="ECO:0000259" key="4">
    <source>
        <dbReference type="Pfam" id="PF02558"/>
    </source>
</evidence>
<comment type="caution">
    <text evidence="6">The sequence shown here is derived from an EMBL/GenBank/DDBJ whole genome shotgun (WGS) entry which is preliminary data.</text>
</comment>
<dbReference type="SUPFAM" id="SSF48179">
    <property type="entry name" value="6-phosphogluconate dehydrogenase C-terminal domain-like"/>
    <property type="match status" value="1"/>
</dbReference>
<evidence type="ECO:0000256" key="3">
    <source>
        <dbReference type="ARBA" id="ARBA00023002"/>
    </source>
</evidence>
<dbReference type="GO" id="GO:0050661">
    <property type="term" value="F:NADP binding"/>
    <property type="evidence" value="ECO:0007669"/>
    <property type="project" value="TreeGrafter"/>
</dbReference>
<dbReference type="EMBL" id="LJZO01000027">
    <property type="protein sequence ID" value="ROV94714.1"/>
    <property type="molecule type" value="Genomic_DNA"/>
</dbReference>
<dbReference type="PANTHER" id="PTHR43765">
    <property type="entry name" value="2-DEHYDROPANTOATE 2-REDUCTASE-RELATED"/>
    <property type="match status" value="1"/>
</dbReference>
<dbReference type="STRING" id="252740.A0A423VUJ2"/>
<dbReference type="Pfam" id="PF02558">
    <property type="entry name" value="ApbA"/>
    <property type="match status" value="1"/>
</dbReference>
<comment type="similarity">
    <text evidence="1">Belongs to the ketopantoate reductase family.</text>
</comment>
<sequence>MPVPRMMRAITRPGPRITRRFSHQQTGAPRDKPQWLQTILNDTSPPPRHYAWTVENLDSPRTPVQAQASRALSHSDLERRVFVLGMGNLGRLYAACLAQLPDPPPITLVVHRRSLLEHWAHNPGIEITRHGIMERLSRFDIEWWTDEMPTVGSVREIAHGGRISNLIVATKAPDAISQADSLRRYFDTSSTVVFVQNGVNRLWPPYGEAYNAHRYSGSSHPNWLHGVTMHGVYSKGLFSSVHAAPADVVIGPVCPNQKELKKSSYLTGLITQAPHLAGRAVSRSQLWILQLEKLVINMVINPLTAVLRVKNGELFAGPDGEVVEVMDILLKETSDVLQALLRHESSIEILRNDEVPQELLVQRFSEQNLRRMLYQVGEKVKHNKSSMFQDMESGKQTEIREFNGWLVETAKSLDQSLDVSSHSALIDLVEQRVKLDKRELGKRLRPGS</sequence>
<dbReference type="InterPro" id="IPR008927">
    <property type="entry name" value="6-PGluconate_DH-like_C_sf"/>
</dbReference>
<keyword evidence="3" id="KW-0560">Oxidoreductase</keyword>
<feature type="domain" description="Ketopantoate reductase C-terminal" evidence="5">
    <location>
        <begin position="290"/>
        <end position="430"/>
    </location>
</feature>
<protein>
    <recommendedName>
        <fullName evidence="8">Ketopantoate reductase N-terminal domain-containing protein</fullName>
    </recommendedName>
</protein>